<dbReference type="AlphaFoldDB" id="A0A8J2TNG4"/>
<proteinExistence type="predicted"/>
<accession>A0A8J2TNG4</accession>
<organism evidence="2 3">
    <name type="scientific">Aquaticitalea lipolytica</name>
    <dbReference type="NCBI Taxonomy" id="1247562"/>
    <lineage>
        <taxon>Bacteria</taxon>
        <taxon>Pseudomonadati</taxon>
        <taxon>Bacteroidota</taxon>
        <taxon>Flavobacteriia</taxon>
        <taxon>Flavobacteriales</taxon>
        <taxon>Flavobacteriaceae</taxon>
        <taxon>Aquaticitalea</taxon>
    </lineage>
</organism>
<dbReference type="RefSeq" id="WP_188605074.1">
    <property type="nucleotide sequence ID" value="NZ_BMIC01000001.1"/>
</dbReference>
<keyword evidence="1" id="KW-0812">Transmembrane</keyword>
<evidence type="ECO:0000313" key="3">
    <source>
        <dbReference type="Proteomes" id="UP000598120"/>
    </source>
</evidence>
<evidence type="ECO:0000313" key="2">
    <source>
        <dbReference type="EMBL" id="GFZ80567.1"/>
    </source>
</evidence>
<gene>
    <name evidence="2" type="ORF">GCM10011531_08330</name>
</gene>
<dbReference type="Proteomes" id="UP000598120">
    <property type="component" value="Unassembled WGS sequence"/>
</dbReference>
<name>A0A8J2TNG4_9FLAO</name>
<dbReference type="EMBL" id="BMIC01000001">
    <property type="protein sequence ID" value="GFZ80567.1"/>
    <property type="molecule type" value="Genomic_DNA"/>
</dbReference>
<protein>
    <submittedName>
        <fullName evidence="2">Uncharacterized protein</fullName>
    </submittedName>
</protein>
<comment type="caution">
    <text evidence="2">The sequence shown here is derived from an EMBL/GenBank/DDBJ whole genome shotgun (WGS) entry which is preliminary data.</text>
</comment>
<keyword evidence="1" id="KW-1133">Transmembrane helix</keyword>
<keyword evidence="1" id="KW-0472">Membrane</keyword>
<sequence>MPLSESMLSVIKSNKSIMLDKSKRFRKTLGGYDAKEKSKFNFPEATPQMIKELRLRLIKENKQRRLKQFLLLGVILIGLVIMLILM</sequence>
<evidence type="ECO:0000256" key="1">
    <source>
        <dbReference type="SAM" id="Phobius"/>
    </source>
</evidence>
<keyword evidence="3" id="KW-1185">Reference proteome</keyword>
<reference evidence="2 3" key="1">
    <citation type="journal article" date="2014" name="Int. J. Syst. Evol. Microbiol.">
        <title>Complete genome sequence of Corynebacterium casei LMG S-19264T (=DSM 44701T), isolated from a smear-ripened cheese.</title>
        <authorList>
            <consortium name="US DOE Joint Genome Institute (JGI-PGF)"/>
            <person name="Walter F."/>
            <person name="Albersmeier A."/>
            <person name="Kalinowski J."/>
            <person name="Ruckert C."/>
        </authorList>
    </citation>
    <scope>NUCLEOTIDE SEQUENCE [LARGE SCALE GENOMIC DNA]</scope>
    <source>
        <strain evidence="2 3">CGMCC 1.15295</strain>
    </source>
</reference>
<feature type="transmembrane region" description="Helical" evidence="1">
    <location>
        <begin position="69"/>
        <end position="85"/>
    </location>
</feature>